<comment type="catalytic activity">
    <reaction evidence="1">
        <text>alpha-D-glucose 6-phosphate = beta-D-glucose 6-phosphate</text>
        <dbReference type="Rhea" id="RHEA:16249"/>
        <dbReference type="ChEBI" id="CHEBI:58225"/>
        <dbReference type="ChEBI" id="CHEBI:58247"/>
        <dbReference type="EC" id="5.1.3.15"/>
    </reaction>
</comment>
<dbReference type="CDD" id="cd09020">
    <property type="entry name" value="D-hex-6-P-epi_like"/>
    <property type="match status" value="1"/>
</dbReference>
<dbReference type="Pfam" id="PF01263">
    <property type="entry name" value="Aldose_epim"/>
    <property type="match status" value="1"/>
</dbReference>
<feature type="active site" evidence="6">
    <location>
        <position position="311"/>
    </location>
</feature>
<name>A0A0G4IGF2_PLABS</name>
<dbReference type="STRING" id="37360.A0A0G4IGF2"/>
<dbReference type="AlphaFoldDB" id="A0A0G4IGF2"/>
<comment type="similarity">
    <text evidence="2 5">Belongs to the glucose-6-phosphate 1-epimerase family.</text>
</comment>
<keyword evidence="4 5" id="KW-0413">Isomerase</keyword>
<dbReference type="OrthoDB" id="1659429at2759"/>
<dbReference type="GO" id="GO:0030246">
    <property type="term" value="F:carbohydrate binding"/>
    <property type="evidence" value="ECO:0007669"/>
    <property type="project" value="UniProtKB-UniRule"/>
</dbReference>
<evidence type="ECO:0000256" key="1">
    <source>
        <dbReference type="ARBA" id="ARBA00001096"/>
    </source>
</evidence>
<feature type="active site" evidence="6">
    <location>
        <position position="202"/>
    </location>
</feature>
<evidence type="ECO:0000256" key="3">
    <source>
        <dbReference type="ARBA" id="ARBA00012083"/>
    </source>
</evidence>
<dbReference type="InterPro" id="IPR008183">
    <property type="entry name" value="Aldose_1/G6P_1-epimerase"/>
</dbReference>
<dbReference type="PANTHER" id="PTHR11122:SF13">
    <property type="entry name" value="GLUCOSE-6-PHOSPHATE 1-EPIMERASE"/>
    <property type="match status" value="1"/>
</dbReference>
<keyword evidence="8" id="KW-1185">Reference proteome</keyword>
<dbReference type="EC" id="5.1.3.15" evidence="3 5"/>
<evidence type="ECO:0000313" key="7">
    <source>
        <dbReference type="EMBL" id="CEO94271.1"/>
    </source>
</evidence>
<dbReference type="EMBL" id="CDSF01000001">
    <property type="protein sequence ID" value="CEO94271.1"/>
    <property type="molecule type" value="Genomic_DNA"/>
</dbReference>
<organism evidence="7 8">
    <name type="scientific">Plasmodiophora brassicae</name>
    <name type="common">Clubroot disease agent</name>
    <dbReference type="NCBI Taxonomy" id="37360"/>
    <lineage>
        <taxon>Eukaryota</taxon>
        <taxon>Sar</taxon>
        <taxon>Rhizaria</taxon>
        <taxon>Endomyxa</taxon>
        <taxon>Phytomyxea</taxon>
        <taxon>Plasmodiophorida</taxon>
        <taxon>Plasmodiophoridae</taxon>
        <taxon>Plasmodiophora</taxon>
    </lineage>
</organism>
<evidence type="ECO:0000313" key="8">
    <source>
        <dbReference type="Proteomes" id="UP000039324"/>
    </source>
</evidence>
<dbReference type="Gene3D" id="2.70.98.10">
    <property type="match status" value="1"/>
</dbReference>
<dbReference type="GO" id="GO:0047938">
    <property type="term" value="F:glucose-6-phosphate 1-epimerase activity"/>
    <property type="evidence" value="ECO:0007669"/>
    <property type="project" value="UniProtKB-UniRule"/>
</dbReference>
<dbReference type="InterPro" id="IPR025532">
    <property type="entry name" value="G6P_1-epimerase"/>
</dbReference>
<dbReference type="Proteomes" id="UP000039324">
    <property type="component" value="Unassembled WGS sequence"/>
</dbReference>
<evidence type="ECO:0000256" key="6">
    <source>
        <dbReference type="PIRSR" id="PIRSR016020-1"/>
    </source>
</evidence>
<reference evidence="7 8" key="1">
    <citation type="submission" date="2015-02" db="EMBL/GenBank/DDBJ databases">
        <authorList>
            <person name="Chooi Y.-H."/>
        </authorList>
    </citation>
    <scope>NUCLEOTIDE SEQUENCE [LARGE SCALE GENOMIC DNA]</scope>
    <source>
        <strain evidence="7">E3</strain>
    </source>
</reference>
<dbReference type="SUPFAM" id="SSF74650">
    <property type="entry name" value="Galactose mutarotase-like"/>
    <property type="match status" value="1"/>
</dbReference>
<dbReference type="GO" id="GO:0005975">
    <property type="term" value="P:carbohydrate metabolic process"/>
    <property type="evidence" value="ECO:0007669"/>
    <property type="project" value="InterPro"/>
</dbReference>
<dbReference type="OMA" id="TQALHSY"/>
<proteinExistence type="inferred from homology"/>
<accession>A0A0G4IGF2</accession>
<dbReference type="GO" id="GO:0005737">
    <property type="term" value="C:cytoplasm"/>
    <property type="evidence" value="ECO:0007669"/>
    <property type="project" value="TreeGrafter"/>
</dbReference>
<gene>
    <name evidence="7" type="ORF">PBRA_000056</name>
</gene>
<dbReference type="InterPro" id="IPR011013">
    <property type="entry name" value="Gal_mutarotase_sf_dom"/>
</dbReference>
<protein>
    <recommendedName>
        <fullName evidence="3 5">glucose-6-phosphate 1-epimerase</fullName>
        <ecNumber evidence="3 5">5.1.3.15</ecNumber>
    </recommendedName>
</protein>
<evidence type="ECO:0000256" key="2">
    <source>
        <dbReference type="ARBA" id="ARBA00005866"/>
    </source>
</evidence>
<evidence type="ECO:0000256" key="5">
    <source>
        <dbReference type="PIRNR" id="PIRNR016020"/>
    </source>
</evidence>
<dbReference type="InterPro" id="IPR014718">
    <property type="entry name" value="GH-type_carb-bd"/>
</dbReference>
<sequence>MVHWGAVRAVGGAVGGIVVGGLASSWLLAGTASATAPPPFAARPQPGTVKVVDPNGNAKVELRIGDSAFAEVYVFGAHVTRFNTKSESHPILFLSKKAVLDGSKAIRGGIPIIFPHRRRILTWHSFQGFARTSKWKVAKHSGEDNFAEVTLTLASNEETMKIWPHQFSSSYTVRLFPDSLECVWEVENTSKKDPLTFTSALHSYFQVDVWHVFPDVEKITLGDLANLKYSDTTNNGQIRDSEAPLLKVKGEIDRLYINTPKQICINDKDGVIQITKDESLPDAVIWNPAPEKSKAMKDFDDSEWKQMICVEPAAVHKPVVLAPGAKWSTTMLIRKSYKSSKL</sequence>
<dbReference type="PANTHER" id="PTHR11122">
    <property type="entry name" value="APOSPORY-ASSOCIATED PROTEIN C-RELATED"/>
    <property type="match status" value="1"/>
</dbReference>
<dbReference type="PIRSF" id="PIRSF016020">
    <property type="entry name" value="PHexose_mutarotase"/>
    <property type="match status" value="1"/>
</dbReference>
<evidence type="ECO:0000256" key="4">
    <source>
        <dbReference type="ARBA" id="ARBA00023235"/>
    </source>
</evidence>